<evidence type="ECO:0000313" key="3">
    <source>
        <dbReference type="EMBL" id="KAA8825255.1"/>
    </source>
</evidence>
<feature type="region of interest" description="Disordered" evidence="1">
    <location>
        <begin position="443"/>
        <end position="556"/>
    </location>
</feature>
<dbReference type="Proteomes" id="UP000326251">
    <property type="component" value="Unassembled WGS sequence"/>
</dbReference>
<evidence type="ECO:0000313" key="4">
    <source>
        <dbReference type="Proteomes" id="UP000326251"/>
    </source>
</evidence>
<keyword evidence="2" id="KW-1133">Transmembrane helix</keyword>
<keyword evidence="2" id="KW-0472">Membrane</keyword>
<feature type="compositionally biased region" description="Gly residues" evidence="1">
    <location>
        <begin position="443"/>
        <end position="486"/>
    </location>
</feature>
<accession>A0A5J5E8G0</accession>
<evidence type="ECO:0008006" key="5">
    <source>
        <dbReference type="Google" id="ProtNLM"/>
    </source>
</evidence>
<organism evidence="3 4">
    <name type="scientific">Bifidobacterium reuteri</name>
    <dbReference type="NCBI Taxonomy" id="983706"/>
    <lineage>
        <taxon>Bacteria</taxon>
        <taxon>Bacillati</taxon>
        <taxon>Actinomycetota</taxon>
        <taxon>Actinomycetes</taxon>
        <taxon>Bifidobacteriales</taxon>
        <taxon>Bifidobacteriaceae</taxon>
        <taxon>Bifidobacterium</taxon>
    </lineage>
</organism>
<protein>
    <recommendedName>
        <fullName evidence="5">Sugar-binding protein</fullName>
    </recommendedName>
</protein>
<feature type="compositionally biased region" description="Gly residues" evidence="1">
    <location>
        <begin position="519"/>
        <end position="556"/>
    </location>
</feature>
<evidence type="ECO:0000256" key="2">
    <source>
        <dbReference type="SAM" id="Phobius"/>
    </source>
</evidence>
<dbReference type="EMBL" id="RZUG01000010">
    <property type="protein sequence ID" value="KAA8825255.1"/>
    <property type="molecule type" value="Genomic_DNA"/>
</dbReference>
<proteinExistence type="predicted"/>
<dbReference type="RefSeq" id="WP_150335634.1">
    <property type="nucleotide sequence ID" value="NZ_RZUG01000010.1"/>
</dbReference>
<reference evidence="3 4" key="1">
    <citation type="journal article" date="2019" name="Syst. Appl. Microbiol.">
        <title>Characterization of Bifidobacterium species in feaces of the Egyptian fruit bat: Description of B. vespertilionis sp. nov. and B. rousetti sp. nov.</title>
        <authorList>
            <person name="Modesto M."/>
            <person name="Satti M."/>
            <person name="Watanabe K."/>
            <person name="Puglisi E."/>
            <person name="Morelli L."/>
            <person name="Huang C.-H."/>
            <person name="Liou J.-S."/>
            <person name="Miyashita M."/>
            <person name="Tamura T."/>
            <person name="Saito S."/>
            <person name="Mori K."/>
            <person name="Huang L."/>
            <person name="Sciavilla P."/>
            <person name="Sandri C."/>
            <person name="Spiezio C."/>
            <person name="Vitali F."/>
            <person name="Cavalieri D."/>
            <person name="Perpetuini G."/>
            <person name="Tofalo R."/>
            <person name="Bonetti A."/>
            <person name="Arita M."/>
            <person name="Mattarelli P."/>
        </authorList>
    </citation>
    <scope>NUCLEOTIDE SEQUENCE [LARGE SCALE GENOMIC DNA]</scope>
    <source>
        <strain evidence="3 4">RST19</strain>
    </source>
</reference>
<evidence type="ECO:0000256" key="1">
    <source>
        <dbReference type="SAM" id="MobiDB-lite"/>
    </source>
</evidence>
<feature type="transmembrane region" description="Helical" evidence="2">
    <location>
        <begin position="196"/>
        <end position="219"/>
    </location>
</feature>
<name>A0A5J5E8G0_9BIFI</name>
<dbReference type="AlphaFoldDB" id="A0A5J5E8G0"/>
<gene>
    <name evidence="3" type="ORF">EMO92_06725</name>
</gene>
<sequence length="556" mass="54420">MTMENGQGEVNNDAQRHPIAAEETVVLPPVGVASSAANLKTDAPGPVVRAEEASALHVPTAVPGVSVSGVAVSDAGSVASATPAAASATTTTPVASAASAVSTHTRSALSFDSPLTAVDDIVDTQWGIPPLEFPSSVYGDDQPGDSGATTALPPVIMPETGASNDAVPAPSDIRSDIAADLAAEPEAQPKKKRSPWLIVAIVAVVVIVIALAIGGFVYWNSLKNDSAHSQALAACNTSNTAANDASEKLSQALDGSKKAQAVTSSQVADTSTVKSLKSAVEAGQNMDKVSKCSYMASASQLNSVAKKNTTLASAMKKQASTITAAAKAVTESQTKKAVDDAKKKLSAEVSTAQTLLDQSAGAVTDDATRTSLQDAINAANTALNKNGVTADELAKVLTALQNAEKSVQTSMQEYQAQQAAAQNDGSGNSGYYGYGNSGAGNGNTGSGNGSSGSGAGNSSGSGNGSGSNPGNSGNGNGGDNGNGGGTTPNPNPGTGGDNGGNGGDNGNTGGDNGNNGNNGNTGGDNGNGNTGGDNGGDNGNNGNNGGDNGNGANSGN</sequence>
<feature type="compositionally biased region" description="Gly residues" evidence="1">
    <location>
        <begin position="493"/>
        <end position="513"/>
    </location>
</feature>
<comment type="caution">
    <text evidence="3">The sequence shown here is derived from an EMBL/GenBank/DDBJ whole genome shotgun (WGS) entry which is preliminary data.</text>
</comment>
<keyword evidence="2" id="KW-0812">Transmembrane</keyword>